<dbReference type="InterPro" id="IPR025110">
    <property type="entry name" value="AMP-bd_C"/>
</dbReference>
<dbReference type="STRING" id="1195236.CTER_0903"/>
<evidence type="ECO:0000256" key="4">
    <source>
        <dbReference type="ARBA" id="ARBA00022553"/>
    </source>
</evidence>
<dbReference type="InterPro" id="IPR036291">
    <property type="entry name" value="NAD(P)-bd_dom_sf"/>
</dbReference>
<dbReference type="InterPro" id="IPR045851">
    <property type="entry name" value="AMP-bd_C_sf"/>
</dbReference>
<dbReference type="GO" id="GO:0005829">
    <property type="term" value="C:cytosol"/>
    <property type="evidence" value="ECO:0007669"/>
    <property type="project" value="TreeGrafter"/>
</dbReference>
<evidence type="ECO:0000256" key="3">
    <source>
        <dbReference type="ARBA" id="ARBA00022450"/>
    </source>
</evidence>
<dbReference type="NCBIfam" id="TIGR01733">
    <property type="entry name" value="AA-adenyl-dom"/>
    <property type="match status" value="1"/>
</dbReference>
<dbReference type="FunFam" id="3.40.50.720:FF:000084">
    <property type="entry name" value="Short-chain dehydrogenase reductase"/>
    <property type="match status" value="1"/>
</dbReference>
<dbReference type="Gene3D" id="3.30.559.10">
    <property type="entry name" value="Chloramphenicol acetyltransferase-like domain"/>
    <property type="match status" value="2"/>
</dbReference>
<evidence type="ECO:0000313" key="8">
    <source>
        <dbReference type="Proteomes" id="UP000014155"/>
    </source>
</evidence>
<comment type="similarity">
    <text evidence="2">Belongs to the short-chain dehydrogenases/reductases (SDR) family.</text>
</comment>
<dbReference type="GO" id="GO:0044550">
    <property type="term" value="P:secondary metabolite biosynthetic process"/>
    <property type="evidence" value="ECO:0007669"/>
    <property type="project" value="TreeGrafter"/>
</dbReference>
<dbReference type="PROSITE" id="PS00455">
    <property type="entry name" value="AMP_BINDING"/>
    <property type="match status" value="1"/>
</dbReference>
<dbReference type="InterPro" id="IPR010071">
    <property type="entry name" value="AA_adenyl_dom"/>
</dbReference>
<dbReference type="Pfam" id="PF00501">
    <property type="entry name" value="AMP-binding"/>
    <property type="match status" value="1"/>
</dbReference>
<dbReference type="Proteomes" id="UP000014155">
    <property type="component" value="Unassembled WGS sequence"/>
</dbReference>
<dbReference type="CDD" id="cd05233">
    <property type="entry name" value="SDR_c"/>
    <property type="match status" value="1"/>
</dbReference>
<protein>
    <submittedName>
        <fullName evidence="7">Amino acid adenylation domain protein</fullName>
    </submittedName>
</protein>
<dbReference type="FunFam" id="3.40.50.980:FF:000001">
    <property type="entry name" value="Non-ribosomal peptide synthetase"/>
    <property type="match status" value="1"/>
</dbReference>
<dbReference type="Gene3D" id="3.30.559.30">
    <property type="entry name" value="Nonribosomal peptide synthetase, condensation domain"/>
    <property type="match status" value="2"/>
</dbReference>
<dbReference type="PATRIC" id="fig|1195236.3.peg.1195"/>
<dbReference type="Gene3D" id="3.40.50.980">
    <property type="match status" value="2"/>
</dbReference>
<keyword evidence="3" id="KW-0596">Phosphopantetheine</keyword>
<dbReference type="PANTHER" id="PTHR45527:SF1">
    <property type="entry name" value="FATTY ACID SYNTHASE"/>
    <property type="match status" value="1"/>
</dbReference>
<keyword evidence="4" id="KW-0597">Phosphoprotein</keyword>
<evidence type="ECO:0000256" key="1">
    <source>
        <dbReference type="ARBA" id="ARBA00001957"/>
    </source>
</evidence>
<evidence type="ECO:0000256" key="5">
    <source>
        <dbReference type="ARBA" id="ARBA00023002"/>
    </source>
</evidence>
<dbReference type="CDD" id="cd05930">
    <property type="entry name" value="A_NRPS"/>
    <property type="match status" value="1"/>
</dbReference>
<comment type="cofactor">
    <cofactor evidence="1">
        <name>pantetheine 4'-phosphate</name>
        <dbReference type="ChEBI" id="CHEBI:47942"/>
    </cofactor>
</comment>
<dbReference type="InterPro" id="IPR023213">
    <property type="entry name" value="CAT-like_dom_sf"/>
</dbReference>
<dbReference type="SUPFAM" id="SSF56801">
    <property type="entry name" value="Acetyl-CoA synthetase-like"/>
    <property type="match status" value="1"/>
</dbReference>
<dbReference type="Gene3D" id="3.30.300.30">
    <property type="match status" value="1"/>
</dbReference>
<comment type="caution">
    <text evidence="7">The sequence shown here is derived from an EMBL/GenBank/DDBJ whole genome shotgun (WGS) entry which is preliminary data.</text>
</comment>
<dbReference type="GO" id="GO:0043041">
    <property type="term" value="P:amino acid activation for nonribosomal peptide biosynthetic process"/>
    <property type="evidence" value="ECO:0007669"/>
    <property type="project" value="TreeGrafter"/>
</dbReference>
<evidence type="ECO:0000256" key="2">
    <source>
        <dbReference type="ARBA" id="ARBA00006484"/>
    </source>
</evidence>
<reference evidence="7 8" key="1">
    <citation type="journal article" date="2013" name="Genome Announc.">
        <title>Draft Genome Sequence of the Cellulolytic, Mesophilic, Anaerobic Bacterium Clostridium termitidis Strain CT1112 (DSM 5398).</title>
        <authorList>
            <person name="Lal S."/>
            <person name="Ramachandran U."/>
            <person name="Zhang X."/>
            <person name="Munir R."/>
            <person name="Sparling R."/>
            <person name="Levin D.B."/>
        </authorList>
    </citation>
    <scope>NUCLEOTIDE SEQUENCE [LARGE SCALE GENOMIC DNA]</scope>
    <source>
        <strain evidence="7 8">CT1112</strain>
    </source>
</reference>
<dbReference type="InterPro" id="IPR000873">
    <property type="entry name" value="AMP-dep_synth/lig_dom"/>
</dbReference>
<dbReference type="Pfam" id="PF00550">
    <property type="entry name" value="PP-binding"/>
    <property type="match status" value="2"/>
</dbReference>
<dbReference type="InterPro" id="IPR036736">
    <property type="entry name" value="ACP-like_sf"/>
</dbReference>
<dbReference type="GO" id="GO:0008206">
    <property type="term" value="P:bile acid metabolic process"/>
    <property type="evidence" value="ECO:0007669"/>
    <property type="project" value="UniProtKB-ARBA"/>
</dbReference>
<dbReference type="RefSeq" id="WP_004624225.1">
    <property type="nucleotide sequence ID" value="NZ_AORV01000021.1"/>
</dbReference>
<evidence type="ECO:0000313" key="7">
    <source>
        <dbReference type="EMBL" id="EMS73312.1"/>
    </source>
</evidence>
<dbReference type="PANTHER" id="PTHR45527">
    <property type="entry name" value="NONRIBOSOMAL PEPTIDE SYNTHETASE"/>
    <property type="match status" value="1"/>
</dbReference>
<dbReference type="Gene3D" id="3.40.50.720">
    <property type="entry name" value="NAD(P)-binding Rossmann-like Domain"/>
    <property type="match status" value="1"/>
</dbReference>
<dbReference type="InterPro" id="IPR001242">
    <property type="entry name" value="Condensation_dom"/>
</dbReference>
<dbReference type="InterPro" id="IPR002347">
    <property type="entry name" value="SDR_fam"/>
</dbReference>
<evidence type="ECO:0000259" key="6">
    <source>
        <dbReference type="PROSITE" id="PS50075"/>
    </source>
</evidence>
<dbReference type="InterPro" id="IPR020904">
    <property type="entry name" value="Sc_DH/Rdtase_CS"/>
</dbReference>
<dbReference type="Gene3D" id="1.10.1200.10">
    <property type="entry name" value="ACP-like"/>
    <property type="match status" value="2"/>
</dbReference>
<dbReference type="Pfam" id="PF00668">
    <property type="entry name" value="Condensation"/>
    <property type="match status" value="2"/>
</dbReference>
<gene>
    <name evidence="7" type="ORF">CTER_0903</name>
</gene>
<accession>S0FN68</accession>
<dbReference type="GO" id="GO:0031177">
    <property type="term" value="F:phosphopantetheine binding"/>
    <property type="evidence" value="ECO:0007669"/>
    <property type="project" value="TreeGrafter"/>
</dbReference>
<dbReference type="PRINTS" id="PR00081">
    <property type="entry name" value="GDHRDH"/>
</dbReference>
<dbReference type="GO" id="GO:0008610">
    <property type="term" value="P:lipid biosynthetic process"/>
    <property type="evidence" value="ECO:0007669"/>
    <property type="project" value="UniProtKB-ARBA"/>
</dbReference>
<dbReference type="GO" id="GO:0016491">
    <property type="term" value="F:oxidoreductase activity"/>
    <property type="evidence" value="ECO:0007669"/>
    <property type="project" value="UniProtKB-KW"/>
</dbReference>
<organism evidence="7 8">
    <name type="scientific">Ruminiclostridium cellobioparum subsp. termitidis CT1112</name>
    <dbReference type="NCBI Taxonomy" id="1195236"/>
    <lineage>
        <taxon>Bacteria</taxon>
        <taxon>Bacillati</taxon>
        <taxon>Bacillota</taxon>
        <taxon>Clostridia</taxon>
        <taxon>Eubacteriales</taxon>
        <taxon>Oscillospiraceae</taxon>
        <taxon>Ruminiclostridium</taxon>
    </lineage>
</organism>
<name>S0FN68_RUMCE</name>
<dbReference type="eggNOG" id="COG1020">
    <property type="taxonomic scope" value="Bacteria"/>
</dbReference>
<keyword evidence="8" id="KW-1185">Reference proteome</keyword>
<dbReference type="Pfam" id="PF13193">
    <property type="entry name" value="AMP-binding_C"/>
    <property type="match status" value="1"/>
</dbReference>
<feature type="domain" description="Carrier" evidence="6">
    <location>
        <begin position="6"/>
        <end position="92"/>
    </location>
</feature>
<dbReference type="SUPFAM" id="SSF51735">
    <property type="entry name" value="NAD(P)-binding Rossmann-fold domains"/>
    <property type="match status" value="1"/>
</dbReference>
<dbReference type="Pfam" id="PF00106">
    <property type="entry name" value="adh_short"/>
    <property type="match status" value="1"/>
</dbReference>
<sequence length="2012" mass="226229">MKDILVNNDQLHKALLQVVSNVTGHAVEDLEEDLYLEGDLGMDSIKMVSLMNELIRLVPSEEREAFQQKHPASDLMSLETIGDLMGLFDGKETQQQKQMEQEDSTPFSAAGARSMVLGCIAAITGHKENQLEDDLFLEGDLGIDSIKMVSLMNELMKLVPADKREEFTSLHPISGLMSVQTVGDILDIFDKWGLEQSTISLNNGETAEKVKGFQPEYLEILNAQYPFLAAYWSVSNITIDSCVKVQGEFNLQVLEGAWKLVIMSHPILRSVFETEACARHFGQYRLKMLSHITLPEIPVYDIRNINAEEKEFFVMERLEKGINGKFDLFTWPLHRMEIVLFDEECFGILCFFNHTVTDGLGNQQFLRELLEAYGKKLRGEELTYGSFLPQQYNQLVDRMNRWNSPEELSQMEKYLKSQGKSRYFFNPLSKKLSTEPFNAVITKTSKYWLDAGTTSRLTRCTAVFKTSVFVLLVSAYVKTIAGYEKPGKNIILNLPTGGKVYPDADATGVLGCFAQNMALSFDTTLAAGPWETLVEHVGEHIRGAITSGLDRAQVFSAARNAVTQETLENGKMSPSVAAFIRQTIKSNLYLSYVGNTGLKEQYDELKVCDYEAYTCTNPGTIDNLVELFHGRLIITSNYDSGFFDRSFIDELMQEYIKNIRELAGLSEQADTKSNETVLTLAPSYSDKIKQLFEEVCLRNISQQDFSRDLDGELGMDSLQRIRFIAGLSRQIPGLDKNAIFTCRTLSEIVNAAGNGTDNLNIVQTEIPYLQIVEQCKKTPEAVAIKFGNQKLTYRELHDSSNKLANCLQSRGIRAGSFVGILTLPGPFMLLGMLGILKAGAAYIPVDPVYPAERIEYIINHSKMEVLVTEQELNTQLAVLLDRFAHLRTVVCMDEGDEEVSCGQIRRITRREWMAFPAAEPVYESSPDDLMTVLYTSGSTGKPKGVMLNHRGYMNRLVWHQKTFRVKPGECVAQRTSCCFDISVWELFWPLMYGAAVCPVRKDIVRNPWKLAQWMEDNEISIMHFVPSLFGEFVNALEDDHHTFKKLRWLIFSGEALPMSLIQKWMDRYGTSTGLANLYGPTEASIDVTCHIIDKRPGLDGETSIPIGKPIDNVYIRNLDHNMRELPEGETGELWIGGIQLAKGYLHNTEKTAEVFKQNPFPEIPGEFLYKTGDLTVRKADGSYEFHGRADHQVKIRGFRIELGEIEAVLSTVPGISEAAVTMMEEPEGSGQKFLVAWLAGIRLEDRKVKESISRKLPEYMIPHRFQWLECLPKNPNGKLDRKALSADKASRSDSARLAVRAAESSNIQTRQDAGPGGLLALTPAQSWLMTYFDYPYSWTGYTRFLYKMPLDLELFNRALNELVNRHTSLQCIFVQENSRWYQKIITHREILTAAVYDAGSMEPVEREEAMRNLVRETVSGFSVEQWPLLKVIILRVSDSLYDIAVVGHHLISDMLTNHLLFREIWRIYSQLLSNPNLSDIHNLDQYTDYIQLTESAKSENMESYLEYWREKFPSPDSAFLLPADFTKGPNNEGSAQMVHFELDKESTALLTGKLKKEMNAGVYSLLMAPLYRMLARKTGREKVVVGHRVHGRDIGNGRTFLHTAGNFAVNYPLAVQVDPEAGWAEAVEQFQREMSRVPLNGISYDLCAEMFPMYLYPDIKLAGIRANYLGITDTMAHQTFEFPKEDMDRRYSSPDQKRISILEFFFRVEEKKLKLSIEYSGNMFRAETVTALGTQYMDALKELIASSERRQAGTPAVHLHRQAGALDRKVALVTGGGRGIGRAISLSLAKEGASVAIMAKTGSQLDETMAQIRNSGGDALALPGDITDELAVKGLIKEVIQRYGRIDILVNNAGITKMMPVLNTPPDEWKKIVEVNLFGTYNLCYAVIPHMIKQKSGKIINIGSDSSFIGYPLLSAYAASKHGILGITRSLSEELKNYNIQVNVICPAMVNTDMAPAAFRSRAIDPSQVAEVAVFLASQKSNSITGEALKVYGNQDMNWFGAQHAGLLKSIL</sequence>
<keyword evidence="5" id="KW-0560">Oxidoreductase</keyword>
<dbReference type="Gene3D" id="2.30.38.10">
    <property type="entry name" value="Luciferase, Domain 3"/>
    <property type="match status" value="1"/>
</dbReference>
<dbReference type="PROSITE" id="PS00061">
    <property type="entry name" value="ADH_SHORT"/>
    <property type="match status" value="1"/>
</dbReference>
<dbReference type="InterPro" id="IPR009081">
    <property type="entry name" value="PP-bd_ACP"/>
</dbReference>
<proteinExistence type="inferred from homology"/>
<dbReference type="PRINTS" id="PR00080">
    <property type="entry name" value="SDRFAMILY"/>
</dbReference>
<dbReference type="SUPFAM" id="SSF52777">
    <property type="entry name" value="CoA-dependent acyltransferases"/>
    <property type="match status" value="4"/>
</dbReference>
<dbReference type="SUPFAM" id="SSF47336">
    <property type="entry name" value="ACP-like"/>
    <property type="match status" value="2"/>
</dbReference>
<dbReference type="PROSITE" id="PS50075">
    <property type="entry name" value="CARRIER"/>
    <property type="match status" value="1"/>
</dbReference>
<dbReference type="EMBL" id="AORV01000021">
    <property type="protein sequence ID" value="EMS73312.1"/>
    <property type="molecule type" value="Genomic_DNA"/>
</dbReference>
<dbReference type="InterPro" id="IPR020845">
    <property type="entry name" value="AMP-binding_CS"/>
</dbReference>